<dbReference type="InterPro" id="IPR036271">
    <property type="entry name" value="Tet_transcr_reg_TetR-rel_C_sf"/>
</dbReference>
<sequence>MARQKHNTTALKIRDTATDMFAEKGYDGTIMDELTIRSGVNKASIYYHFQDKSNLYEQCLTHLFGNVADAVIEATEHATTDTLKLEAFVKTFAKLAHDTPAMPAILMREIASGGHNMPVTARQQMQRLLSNLKAILSTRPFCQHIESINPLTPHFMIIGSLCFYLTSQPMRDHIESTEKLDPTLDDFTQQLIQILQSGLVKKTKES</sequence>
<keyword evidence="5" id="KW-1185">Reference proteome</keyword>
<dbReference type="SUPFAM" id="SSF46689">
    <property type="entry name" value="Homeodomain-like"/>
    <property type="match status" value="1"/>
</dbReference>
<accession>A0A4P7P1B6</accession>
<dbReference type="SUPFAM" id="SSF48498">
    <property type="entry name" value="Tetracyclin repressor-like, C-terminal domain"/>
    <property type="match status" value="1"/>
</dbReference>
<evidence type="ECO:0000256" key="2">
    <source>
        <dbReference type="PROSITE-ProRule" id="PRU00335"/>
    </source>
</evidence>
<dbReference type="AlphaFoldDB" id="A0A4P7P1B6"/>
<dbReference type="PANTHER" id="PTHR43479:SF11">
    <property type="entry name" value="ACREF_ENVCD OPERON REPRESSOR-RELATED"/>
    <property type="match status" value="1"/>
</dbReference>
<name>A0A4P7P1B6_9GAMM</name>
<feature type="DNA-binding region" description="H-T-H motif" evidence="2">
    <location>
        <begin position="30"/>
        <end position="49"/>
    </location>
</feature>
<dbReference type="GO" id="GO:0003677">
    <property type="term" value="F:DNA binding"/>
    <property type="evidence" value="ECO:0007669"/>
    <property type="project" value="UniProtKB-UniRule"/>
</dbReference>
<keyword evidence="1 2" id="KW-0238">DNA-binding</keyword>
<dbReference type="InterPro" id="IPR001647">
    <property type="entry name" value="HTH_TetR"/>
</dbReference>
<dbReference type="Gene3D" id="1.10.357.10">
    <property type="entry name" value="Tetracycline Repressor, domain 2"/>
    <property type="match status" value="1"/>
</dbReference>
<dbReference type="InterPro" id="IPR050624">
    <property type="entry name" value="HTH-type_Tx_Regulator"/>
</dbReference>
<dbReference type="PANTHER" id="PTHR43479">
    <property type="entry name" value="ACREF/ENVCD OPERON REPRESSOR-RELATED"/>
    <property type="match status" value="1"/>
</dbReference>
<dbReference type="PROSITE" id="PS50977">
    <property type="entry name" value="HTH_TETR_2"/>
    <property type="match status" value="1"/>
</dbReference>
<dbReference type="Pfam" id="PF00440">
    <property type="entry name" value="TetR_N"/>
    <property type="match status" value="1"/>
</dbReference>
<feature type="domain" description="HTH tetR-type" evidence="3">
    <location>
        <begin position="7"/>
        <end position="67"/>
    </location>
</feature>
<dbReference type="Proteomes" id="UP000296201">
    <property type="component" value="Chromosome"/>
</dbReference>
<organism evidence="4 5">
    <name type="scientific">Hydrogenovibrio crunogenus</name>
    <dbReference type="NCBI Taxonomy" id="39765"/>
    <lineage>
        <taxon>Bacteria</taxon>
        <taxon>Pseudomonadati</taxon>
        <taxon>Pseudomonadota</taxon>
        <taxon>Gammaproteobacteria</taxon>
        <taxon>Thiotrichales</taxon>
        <taxon>Piscirickettsiaceae</taxon>
        <taxon>Hydrogenovibrio</taxon>
    </lineage>
</organism>
<evidence type="ECO:0000259" key="3">
    <source>
        <dbReference type="PROSITE" id="PS50977"/>
    </source>
</evidence>
<protein>
    <submittedName>
        <fullName evidence="4">Biofilm operon icaADBC HTH-type negative transcriptional regulator IcaR</fullName>
    </submittedName>
</protein>
<evidence type="ECO:0000313" key="4">
    <source>
        <dbReference type="EMBL" id="QBZ83923.1"/>
    </source>
</evidence>
<dbReference type="EMBL" id="CP032096">
    <property type="protein sequence ID" value="QBZ83923.1"/>
    <property type="molecule type" value="Genomic_DNA"/>
</dbReference>
<dbReference type="PRINTS" id="PR00455">
    <property type="entry name" value="HTHTETR"/>
</dbReference>
<proteinExistence type="predicted"/>
<evidence type="ECO:0000256" key="1">
    <source>
        <dbReference type="ARBA" id="ARBA00023125"/>
    </source>
</evidence>
<dbReference type="RefSeq" id="WP_135796504.1">
    <property type="nucleotide sequence ID" value="NZ_CP032096.1"/>
</dbReference>
<dbReference type="InterPro" id="IPR009057">
    <property type="entry name" value="Homeodomain-like_sf"/>
</dbReference>
<dbReference type="OrthoDB" id="9151800at2"/>
<reference evidence="4 5" key="1">
    <citation type="submission" date="2018-08" db="EMBL/GenBank/DDBJ databases">
        <title>Horizontal acquisition of hydrogen conversion ability and other habitat adaptations in Hydrogenovibrio crunogenus strains.</title>
        <authorList>
            <person name="Gonnella G."/>
            <person name="Adam N."/>
            <person name="Perner M."/>
        </authorList>
    </citation>
    <scope>NUCLEOTIDE SEQUENCE [LARGE SCALE GENOMIC DNA]</scope>
    <source>
        <strain evidence="4 5">SP-41</strain>
    </source>
</reference>
<evidence type="ECO:0000313" key="5">
    <source>
        <dbReference type="Proteomes" id="UP000296201"/>
    </source>
</evidence>
<gene>
    <name evidence="4" type="primary">icaR</name>
    <name evidence="4" type="ORF">GHNINEIG_01992</name>
</gene>